<accession>A0ABU1ZKQ2</accession>
<dbReference type="Proteomes" id="UP001268089">
    <property type="component" value="Unassembled WGS sequence"/>
</dbReference>
<gene>
    <name evidence="2" type="ORF">J2X15_001398</name>
</gene>
<feature type="region of interest" description="Disordered" evidence="1">
    <location>
        <begin position="55"/>
        <end position="87"/>
    </location>
</feature>
<name>A0ABU1ZKQ2_9BURK</name>
<dbReference type="EMBL" id="JAVDXO010000002">
    <property type="protein sequence ID" value="MDR7306120.1"/>
    <property type="molecule type" value="Genomic_DNA"/>
</dbReference>
<comment type="caution">
    <text evidence="2">The sequence shown here is derived from an EMBL/GenBank/DDBJ whole genome shotgun (WGS) entry which is preliminary data.</text>
</comment>
<keyword evidence="3" id="KW-1185">Reference proteome</keyword>
<organism evidence="2 3">
    <name type="scientific">Rhodoferax saidenbachensis</name>
    <dbReference type="NCBI Taxonomy" id="1484693"/>
    <lineage>
        <taxon>Bacteria</taxon>
        <taxon>Pseudomonadati</taxon>
        <taxon>Pseudomonadota</taxon>
        <taxon>Betaproteobacteria</taxon>
        <taxon>Burkholderiales</taxon>
        <taxon>Comamonadaceae</taxon>
        <taxon>Rhodoferax</taxon>
    </lineage>
</organism>
<proteinExistence type="predicted"/>
<protein>
    <submittedName>
        <fullName evidence="2">Uncharacterized protein</fullName>
    </submittedName>
</protein>
<feature type="region of interest" description="Disordered" evidence="1">
    <location>
        <begin position="1"/>
        <end position="41"/>
    </location>
</feature>
<evidence type="ECO:0000313" key="2">
    <source>
        <dbReference type="EMBL" id="MDR7306120.1"/>
    </source>
</evidence>
<dbReference type="RefSeq" id="WP_310340758.1">
    <property type="nucleotide sequence ID" value="NZ_JAVDXO010000002.1"/>
</dbReference>
<reference evidence="2 3" key="1">
    <citation type="submission" date="2023-07" db="EMBL/GenBank/DDBJ databases">
        <title>Sorghum-associated microbial communities from plants grown in Nebraska, USA.</title>
        <authorList>
            <person name="Schachtman D."/>
        </authorList>
    </citation>
    <scope>NUCLEOTIDE SEQUENCE [LARGE SCALE GENOMIC DNA]</scope>
    <source>
        <strain evidence="2 3">BE308</strain>
    </source>
</reference>
<evidence type="ECO:0000256" key="1">
    <source>
        <dbReference type="SAM" id="MobiDB-lite"/>
    </source>
</evidence>
<evidence type="ECO:0000313" key="3">
    <source>
        <dbReference type="Proteomes" id="UP001268089"/>
    </source>
</evidence>
<sequence length="87" mass="9066">MKPDQTTPPPDKRAATPSAAPKPFDGLLDPLPVPDVTESDTDTAWGLWEASVGGLLEEGQAAGTPPPHGYEPTQPAGLDGEPLPDKR</sequence>